<keyword evidence="2" id="KW-1133">Transmembrane helix</keyword>
<feature type="transmembrane region" description="Helical" evidence="2">
    <location>
        <begin position="148"/>
        <end position="168"/>
    </location>
</feature>
<dbReference type="SUPFAM" id="SSF160544">
    <property type="entry name" value="EscU C-terminal domain-like"/>
    <property type="match status" value="1"/>
</dbReference>
<comment type="similarity">
    <text evidence="1">Belongs to the type III secretion exporter family.</text>
</comment>
<dbReference type="Gene3D" id="3.40.1690.10">
    <property type="entry name" value="secretion proteins EscU"/>
    <property type="match status" value="1"/>
</dbReference>
<evidence type="ECO:0000313" key="3">
    <source>
        <dbReference type="EMBL" id="AZE48327.1"/>
    </source>
</evidence>
<sequence>MSEKVEKPTAKKLRDARAKGQVAKSVEITSGVQLAVMLGYFTFEGAPLLESFEALLDATINAINLDLASAIDQLSGLFASIVLRFVGGIAALVIVMTIVAVIAQIGPLLAPETVTHFFYLIRQYAPSIQFLPLCGVACGLAVSTQLLYWMWVALIGFYVMFGIADFAFQRYNTNQQLMMSLEDIKQEFKNSEGNPEMKQKRKEVHREVQSGSLAANVAKSTAVVRNPTHIAVCLYFRPGETPLPQVIEIGHDEVALHIVVLAEKAGIAVVENIAVARALAARTEVGRYIPAELFEPVAHILRIAMKLDYDNEEQ</sequence>
<dbReference type="PANTHER" id="PTHR30531">
    <property type="entry name" value="FLAGELLAR BIOSYNTHETIC PROTEIN FLHB"/>
    <property type="match status" value="1"/>
</dbReference>
<organism evidence="3 4">
    <name type="scientific">Pseudomonas chlororaphis</name>
    <dbReference type="NCBI Taxonomy" id="587753"/>
    <lineage>
        <taxon>Bacteria</taxon>
        <taxon>Pseudomonadati</taxon>
        <taxon>Pseudomonadota</taxon>
        <taxon>Gammaproteobacteria</taxon>
        <taxon>Pseudomonadales</taxon>
        <taxon>Pseudomonadaceae</taxon>
        <taxon>Pseudomonas</taxon>
    </lineage>
</organism>
<dbReference type="InterPro" id="IPR006135">
    <property type="entry name" value="T3SS_substrate_exporter"/>
</dbReference>
<dbReference type="PANTHER" id="PTHR30531:SF6">
    <property type="entry name" value="SECRETION SYSTEM APPARATUS PROTEIN SSAU"/>
    <property type="match status" value="1"/>
</dbReference>
<dbReference type="Pfam" id="PF01312">
    <property type="entry name" value="Bac_export_2"/>
    <property type="match status" value="2"/>
</dbReference>
<evidence type="ECO:0000313" key="4">
    <source>
        <dbReference type="Proteomes" id="UP000268048"/>
    </source>
</evidence>
<dbReference type="RefSeq" id="WP_124320325.1">
    <property type="nucleotide sequence ID" value="NZ_CP027753.1"/>
</dbReference>
<accession>A0A3G7TMI8</accession>
<proteinExistence type="inferred from homology"/>
<name>A0A3G7TMI8_9PSED</name>
<protein>
    <submittedName>
        <fullName evidence="3">Type III secretion inner membrane protein (YscU,SpaS,EscU,HrcU,SsaU)</fullName>
    </submittedName>
</protein>
<gene>
    <name evidence="3" type="ORF">C4K04_2655</name>
</gene>
<keyword evidence="2" id="KW-0472">Membrane</keyword>
<dbReference type="EMBL" id="CP027753">
    <property type="protein sequence ID" value="AZE48327.1"/>
    <property type="molecule type" value="Genomic_DNA"/>
</dbReference>
<evidence type="ECO:0000256" key="1">
    <source>
        <dbReference type="ARBA" id="ARBA00010690"/>
    </source>
</evidence>
<dbReference type="Proteomes" id="UP000268048">
    <property type="component" value="Chromosome"/>
</dbReference>
<reference evidence="3 4" key="1">
    <citation type="submission" date="2018-03" db="EMBL/GenBank/DDBJ databases">
        <title>Diversity of phytobeneficial traits revealed by whole-genome analysis of worldwide-isolated phenazine-producing Pseudomonas spp.</title>
        <authorList>
            <person name="Biessy A."/>
            <person name="Novinscak A."/>
            <person name="Blom J."/>
            <person name="Leger G."/>
            <person name="Thomashow L.S."/>
            <person name="Cazorla F.M."/>
            <person name="Josic D."/>
            <person name="Filion M."/>
        </authorList>
    </citation>
    <scope>NUCLEOTIDE SEQUENCE [LARGE SCALE GENOMIC DNA]</scope>
    <source>
        <strain evidence="3 4">B25</strain>
    </source>
</reference>
<keyword evidence="2" id="KW-0812">Transmembrane</keyword>
<dbReference type="GO" id="GO:0009306">
    <property type="term" value="P:protein secretion"/>
    <property type="evidence" value="ECO:0007669"/>
    <property type="project" value="InterPro"/>
</dbReference>
<dbReference type="InterPro" id="IPR029025">
    <property type="entry name" value="T3SS_substrate_exporter_C"/>
</dbReference>
<dbReference type="AlphaFoldDB" id="A0A3G7TMI8"/>
<feature type="transmembrane region" description="Helical" evidence="2">
    <location>
        <begin position="81"/>
        <end position="103"/>
    </location>
</feature>
<dbReference type="GO" id="GO:0005886">
    <property type="term" value="C:plasma membrane"/>
    <property type="evidence" value="ECO:0007669"/>
    <property type="project" value="TreeGrafter"/>
</dbReference>
<feature type="transmembrane region" description="Helical" evidence="2">
    <location>
        <begin position="124"/>
        <end position="142"/>
    </location>
</feature>
<evidence type="ECO:0000256" key="2">
    <source>
        <dbReference type="SAM" id="Phobius"/>
    </source>
</evidence>